<sequence>MKKFLLPFFVLVLIGTTQAQMVINAGDMPVPGTVITMTEDTTPSGALPVFTTGANVNWDFTALNNQSPDVIAFVDPSTTPYYSSFPNATLCYMAADSMFGYLFANNDYAVALGARAKMDTIEIIMKYDPDDTLFTFPYTFGTTMESHPCGAFKLFYGDSIDVGLGNIYVDSVRITMCYDKNTVVDGWGNVTTPVGTYQALRSSRVEIEEQEFAIYYMGMWIPVNTSSDTTLVIEWNMKNTGVPLISVYADPNDSSFTNIEWLTVSPSFGFNDIVVSNELNIYPNPVADEATISFDGDIPELITITDISGREIISFEVNNQTKMKIDVSDIDPGIYFVLSAKRGQSYRTGRFIKL</sequence>
<gene>
    <name evidence="2" type="ORF">SDC9_51641</name>
</gene>
<accession>A0A644WT54</accession>
<dbReference type="NCBIfam" id="TIGR04183">
    <property type="entry name" value="Por_Secre_tail"/>
    <property type="match status" value="1"/>
</dbReference>
<organism evidence="2">
    <name type="scientific">bioreactor metagenome</name>
    <dbReference type="NCBI Taxonomy" id="1076179"/>
    <lineage>
        <taxon>unclassified sequences</taxon>
        <taxon>metagenomes</taxon>
        <taxon>ecological metagenomes</taxon>
    </lineage>
</organism>
<comment type="caution">
    <text evidence="2">The sequence shown here is derived from an EMBL/GenBank/DDBJ whole genome shotgun (WGS) entry which is preliminary data.</text>
</comment>
<evidence type="ECO:0000313" key="2">
    <source>
        <dbReference type="EMBL" id="MPM05353.1"/>
    </source>
</evidence>
<dbReference type="AlphaFoldDB" id="A0A644WT54"/>
<dbReference type="EMBL" id="VSSQ01001124">
    <property type="protein sequence ID" value="MPM05353.1"/>
    <property type="molecule type" value="Genomic_DNA"/>
</dbReference>
<dbReference type="Pfam" id="PF18962">
    <property type="entry name" value="Por_Secre_tail"/>
    <property type="match status" value="1"/>
</dbReference>
<proteinExistence type="predicted"/>
<name>A0A644WT54_9ZZZZ</name>
<evidence type="ECO:0000259" key="1">
    <source>
        <dbReference type="Pfam" id="PF18962"/>
    </source>
</evidence>
<protein>
    <recommendedName>
        <fullName evidence="1">Secretion system C-terminal sorting domain-containing protein</fullName>
    </recommendedName>
</protein>
<dbReference type="InterPro" id="IPR026444">
    <property type="entry name" value="Secre_tail"/>
</dbReference>
<reference evidence="2" key="1">
    <citation type="submission" date="2019-08" db="EMBL/GenBank/DDBJ databases">
        <authorList>
            <person name="Kucharzyk K."/>
            <person name="Murdoch R.W."/>
            <person name="Higgins S."/>
            <person name="Loffler F."/>
        </authorList>
    </citation>
    <scope>NUCLEOTIDE SEQUENCE</scope>
</reference>
<feature type="domain" description="Secretion system C-terminal sorting" evidence="1">
    <location>
        <begin position="281"/>
        <end position="344"/>
    </location>
</feature>